<feature type="non-terminal residue" evidence="8">
    <location>
        <position position="1"/>
    </location>
</feature>
<sequence length="117" mass="13331">NGHGAEVVSPAKTEPQEENSFRPPENPETTENEINEEQKQPVKTNPFNNIEEENGQDKLPLSHEDIPGEEPVVASATLRQYLLSIVYMPKSLRNLCITNLFCWMSLVCYSLYFTDFV</sequence>
<dbReference type="Proteomes" id="UP001497623">
    <property type="component" value="Unassembled WGS sequence"/>
</dbReference>
<accession>A0AAV2RL01</accession>
<proteinExistence type="predicted"/>
<evidence type="ECO:0000313" key="8">
    <source>
        <dbReference type="EMBL" id="CAL4130449.1"/>
    </source>
</evidence>
<organism evidence="8 9">
    <name type="scientific">Meganyctiphanes norvegica</name>
    <name type="common">Northern krill</name>
    <name type="synonym">Thysanopoda norvegica</name>
    <dbReference type="NCBI Taxonomy" id="48144"/>
    <lineage>
        <taxon>Eukaryota</taxon>
        <taxon>Metazoa</taxon>
        <taxon>Ecdysozoa</taxon>
        <taxon>Arthropoda</taxon>
        <taxon>Crustacea</taxon>
        <taxon>Multicrustacea</taxon>
        <taxon>Malacostraca</taxon>
        <taxon>Eumalacostraca</taxon>
        <taxon>Eucarida</taxon>
        <taxon>Euphausiacea</taxon>
        <taxon>Euphausiidae</taxon>
        <taxon>Meganyctiphanes</taxon>
    </lineage>
</organism>
<protein>
    <submittedName>
        <fullName evidence="8">Uncharacterized protein</fullName>
    </submittedName>
</protein>
<evidence type="ECO:0000313" key="9">
    <source>
        <dbReference type="Proteomes" id="UP001497623"/>
    </source>
</evidence>
<evidence type="ECO:0000256" key="4">
    <source>
        <dbReference type="ARBA" id="ARBA00022989"/>
    </source>
</evidence>
<dbReference type="PANTHER" id="PTHR19432:SF35">
    <property type="entry name" value="SOLUTE CARRIER FAMILY 45 MEMBER 3 ISOFORM X1"/>
    <property type="match status" value="1"/>
</dbReference>
<keyword evidence="5 7" id="KW-0472">Membrane</keyword>
<keyword evidence="3 7" id="KW-0812">Transmembrane</keyword>
<evidence type="ECO:0000256" key="5">
    <source>
        <dbReference type="ARBA" id="ARBA00023136"/>
    </source>
</evidence>
<evidence type="ECO:0000256" key="6">
    <source>
        <dbReference type="SAM" id="MobiDB-lite"/>
    </source>
</evidence>
<keyword evidence="4 7" id="KW-1133">Transmembrane helix</keyword>
<name>A0AAV2RL01_MEGNR</name>
<evidence type="ECO:0000256" key="7">
    <source>
        <dbReference type="SAM" id="Phobius"/>
    </source>
</evidence>
<evidence type="ECO:0000256" key="1">
    <source>
        <dbReference type="ARBA" id="ARBA00004141"/>
    </source>
</evidence>
<feature type="non-terminal residue" evidence="8">
    <location>
        <position position="117"/>
    </location>
</feature>
<dbReference type="GO" id="GO:0008506">
    <property type="term" value="F:sucrose:proton symporter activity"/>
    <property type="evidence" value="ECO:0007669"/>
    <property type="project" value="TreeGrafter"/>
</dbReference>
<dbReference type="EMBL" id="CAXKWB010026691">
    <property type="protein sequence ID" value="CAL4130449.1"/>
    <property type="molecule type" value="Genomic_DNA"/>
</dbReference>
<evidence type="ECO:0000256" key="2">
    <source>
        <dbReference type="ARBA" id="ARBA00022448"/>
    </source>
</evidence>
<comment type="caution">
    <text evidence="8">The sequence shown here is derived from an EMBL/GenBank/DDBJ whole genome shotgun (WGS) entry which is preliminary data.</text>
</comment>
<feature type="region of interest" description="Disordered" evidence="6">
    <location>
        <begin position="1"/>
        <end position="66"/>
    </location>
</feature>
<dbReference type="GO" id="GO:0016020">
    <property type="term" value="C:membrane"/>
    <property type="evidence" value="ECO:0007669"/>
    <property type="project" value="UniProtKB-SubCell"/>
</dbReference>
<feature type="transmembrane region" description="Helical" evidence="7">
    <location>
        <begin position="92"/>
        <end position="112"/>
    </location>
</feature>
<gene>
    <name evidence="8" type="ORF">MNOR_LOCUS26556</name>
</gene>
<keyword evidence="2" id="KW-0813">Transport</keyword>
<dbReference type="PANTHER" id="PTHR19432">
    <property type="entry name" value="SUGAR TRANSPORTER"/>
    <property type="match status" value="1"/>
</dbReference>
<evidence type="ECO:0000256" key="3">
    <source>
        <dbReference type="ARBA" id="ARBA00022692"/>
    </source>
</evidence>
<dbReference type="AlphaFoldDB" id="A0AAV2RL01"/>
<comment type="subcellular location">
    <subcellularLocation>
        <location evidence="1">Membrane</location>
        <topology evidence="1">Multi-pass membrane protein</topology>
    </subcellularLocation>
</comment>
<reference evidence="8 9" key="1">
    <citation type="submission" date="2024-05" db="EMBL/GenBank/DDBJ databases">
        <authorList>
            <person name="Wallberg A."/>
        </authorList>
    </citation>
    <scope>NUCLEOTIDE SEQUENCE [LARGE SCALE GENOMIC DNA]</scope>
</reference>
<keyword evidence="9" id="KW-1185">Reference proteome</keyword>